<evidence type="ECO:0000259" key="1">
    <source>
        <dbReference type="Pfam" id="PF13529"/>
    </source>
</evidence>
<reference evidence="2" key="1">
    <citation type="submission" date="2021-04" db="EMBL/GenBank/DDBJ databases">
        <title>Draft genome sequence of Xylanibacillus composti strain K13.</title>
        <authorList>
            <person name="Uke A."/>
            <person name="Chhe C."/>
            <person name="Baramee S."/>
            <person name="Kosugi A."/>
        </authorList>
    </citation>
    <scope>NUCLEOTIDE SEQUENCE</scope>
    <source>
        <strain evidence="2">K13</strain>
    </source>
</reference>
<organism evidence="2 3">
    <name type="scientific">Xylanibacillus composti</name>
    <dbReference type="NCBI Taxonomy" id="1572762"/>
    <lineage>
        <taxon>Bacteria</taxon>
        <taxon>Bacillati</taxon>
        <taxon>Bacillota</taxon>
        <taxon>Bacilli</taxon>
        <taxon>Bacillales</taxon>
        <taxon>Paenibacillaceae</taxon>
        <taxon>Xylanibacillus</taxon>
    </lineage>
</organism>
<evidence type="ECO:0000313" key="2">
    <source>
        <dbReference type="EMBL" id="GIQ71547.1"/>
    </source>
</evidence>
<dbReference type="Proteomes" id="UP000677918">
    <property type="component" value="Unassembled WGS sequence"/>
</dbReference>
<dbReference type="EMBL" id="BOVK01000110">
    <property type="protein sequence ID" value="GIQ71547.1"/>
    <property type="molecule type" value="Genomic_DNA"/>
</dbReference>
<dbReference type="InterPro" id="IPR039564">
    <property type="entry name" value="Peptidase_C39-like"/>
</dbReference>
<gene>
    <name evidence="2" type="ORF">XYCOK13_43710</name>
</gene>
<proteinExistence type="predicted"/>
<dbReference type="Pfam" id="PF13529">
    <property type="entry name" value="Peptidase_C39_2"/>
    <property type="match status" value="1"/>
</dbReference>
<name>A0A8J4H7Z2_9BACL</name>
<sequence>MSQQRFHVDLYTPSYKQYDDGNNWYNEKTSCGGTMASEGCFITSVAMVFRGFDHSGDPGTLLAKLKAKKADCPFQWSTAASEYSHTWHGKTSGAFSTLKQQIFNKIVNDLIPVLVHVPNHLVVVKGFSGTLSTNANGSLAYNEITPSMFMVNDPGSSTNSTLQDVINQRGAVDYFAHYTA</sequence>
<dbReference type="AlphaFoldDB" id="A0A8J4H7Z2"/>
<evidence type="ECO:0000313" key="3">
    <source>
        <dbReference type="Proteomes" id="UP000677918"/>
    </source>
</evidence>
<dbReference type="RefSeq" id="WP_213414342.1">
    <property type="nucleotide sequence ID" value="NZ_BOVK01000110.1"/>
</dbReference>
<protein>
    <recommendedName>
        <fullName evidence="1">Peptidase C39-like domain-containing protein</fullName>
    </recommendedName>
</protein>
<feature type="domain" description="Peptidase C39-like" evidence="1">
    <location>
        <begin position="12"/>
        <end position="129"/>
    </location>
</feature>
<keyword evidence="3" id="KW-1185">Reference proteome</keyword>
<accession>A0A8J4H7Z2</accession>
<comment type="caution">
    <text evidence="2">The sequence shown here is derived from an EMBL/GenBank/DDBJ whole genome shotgun (WGS) entry which is preliminary data.</text>
</comment>